<comment type="caution">
    <text evidence="1">The sequence shown here is derived from an EMBL/GenBank/DDBJ whole genome shotgun (WGS) entry which is preliminary data.</text>
</comment>
<accession>A0A5N7JRD7</accession>
<evidence type="ECO:0000313" key="1">
    <source>
        <dbReference type="EMBL" id="MPQ83964.1"/>
    </source>
</evidence>
<proteinExistence type="predicted"/>
<organism evidence="1 2">
    <name type="scientific">Pseudomonas kitaguniensis</name>
    <dbReference type="NCBI Taxonomy" id="2607908"/>
    <lineage>
        <taxon>Bacteria</taxon>
        <taxon>Pseudomonadati</taxon>
        <taxon>Pseudomonadota</taxon>
        <taxon>Gammaproteobacteria</taxon>
        <taxon>Pseudomonadales</taxon>
        <taxon>Pseudomonadaceae</taxon>
        <taxon>Pseudomonas</taxon>
    </lineage>
</organism>
<reference evidence="1 2" key="1">
    <citation type="submission" date="2019-09" db="EMBL/GenBank/DDBJ databases">
        <title>The draft genomes of Allium pathogen Pseudomonas sp.</title>
        <authorList>
            <person name="Fujikawa T."/>
            <person name="Sawada H."/>
        </authorList>
    </citation>
    <scope>NUCLEOTIDE SEQUENCE [LARGE SCALE GENOMIC DNA]</scope>
    <source>
        <strain evidence="1 2">MAFF 730085</strain>
    </source>
</reference>
<name>A0A5N7JRD7_9PSED</name>
<dbReference type="EMBL" id="VUBA01000045">
    <property type="protein sequence ID" value="MPQ83964.1"/>
    <property type="molecule type" value="Genomic_DNA"/>
</dbReference>
<dbReference type="Proteomes" id="UP000325438">
    <property type="component" value="Unassembled WGS sequence"/>
</dbReference>
<sequence length="70" mass="7514">MNADGYHSVGVFLCLDQKHFFCGSGLARDAGTSELQVHRVDAIASKPAPTVDCVLLGRWVGARALSVWVI</sequence>
<evidence type="ECO:0000313" key="2">
    <source>
        <dbReference type="Proteomes" id="UP000325438"/>
    </source>
</evidence>
<dbReference type="AlphaFoldDB" id="A0A5N7JRD7"/>
<gene>
    <name evidence="1" type="ORF">F0170_08210</name>
</gene>
<protein>
    <submittedName>
        <fullName evidence="1">Uncharacterized protein</fullName>
    </submittedName>
</protein>